<feature type="chain" id="PRO_5043383996" evidence="2">
    <location>
        <begin position="25"/>
        <end position="263"/>
    </location>
</feature>
<evidence type="ECO:0000313" key="4">
    <source>
        <dbReference type="Proteomes" id="UP001066276"/>
    </source>
</evidence>
<feature type="compositionally biased region" description="Basic and acidic residues" evidence="1">
    <location>
        <begin position="169"/>
        <end position="182"/>
    </location>
</feature>
<feature type="compositionally biased region" description="Low complexity" evidence="1">
    <location>
        <begin position="187"/>
        <end position="197"/>
    </location>
</feature>
<gene>
    <name evidence="3" type="ORF">NDU88_002705</name>
</gene>
<proteinExistence type="predicted"/>
<feature type="region of interest" description="Disordered" evidence="1">
    <location>
        <begin position="240"/>
        <end position="263"/>
    </location>
</feature>
<feature type="region of interest" description="Disordered" evidence="1">
    <location>
        <begin position="147"/>
        <end position="201"/>
    </location>
</feature>
<organism evidence="3 4">
    <name type="scientific">Pleurodeles waltl</name>
    <name type="common">Iberian ribbed newt</name>
    <dbReference type="NCBI Taxonomy" id="8319"/>
    <lineage>
        <taxon>Eukaryota</taxon>
        <taxon>Metazoa</taxon>
        <taxon>Chordata</taxon>
        <taxon>Craniata</taxon>
        <taxon>Vertebrata</taxon>
        <taxon>Euteleostomi</taxon>
        <taxon>Amphibia</taxon>
        <taxon>Batrachia</taxon>
        <taxon>Caudata</taxon>
        <taxon>Salamandroidea</taxon>
        <taxon>Salamandridae</taxon>
        <taxon>Pleurodelinae</taxon>
        <taxon>Pleurodeles</taxon>
    </lineage>
</organism>
<dbReference type="EMBL" id="JANPWB010000014">
    <property type="protein sequence ID" value="KAJ1097587.1"/>
    <property type="molecule type" value="Genomic_DNA"/>
</dbReference>
<accession>A0AAV7M1R7</accession>
<keyword evidence="2" id="KW-0732">Signal</keyword>
<evidence type="ECO:0000256" key="1">
    <source>
        <dbReference type="SAM" id="MobiDB-lite"/>
    </source>
</evidence>
<sequence length="263" mass="28974">MSLGGLRGALWCLALGLLCGGCSGTGGLAHKYQEASLDDIQRDMERAVQLLNRKSFLPWQREQINQMVPRLHLGMIELWLEFRRLQEDKESMWKRMNAMLSRSLSACQEVATEMSRMKSDMSSRFTQVEGVISGLISKVGNLEVNRPQDPYVAKSGNPHTPFRTAVNSRKGDSGLRDGESGSRRGNPASSRSAIAAPSHPPNNAICPARILHRVSNLTQILNGHTNLLVELYERVSSLEDMGRPTEGKGPWIPVLPEGSGEGN</sequence>
<protein>
    <submittedName>
        <fullName evidence="3">Uncharacterized protein</fullName>
    </submittedName>
</protein>
<evidence type="ECO:0000313" key="3">
    <source>
        <dbReference type="EMBL" id="KAJ1097587.1"/>
    </source>
</evidence>
<dbReference type="Proteomes" id="UP001066276">
    <property type="component" value="Chromosome 10"/>
</dbReference>
<comment type="caution">
    <text evidence="3">The sequence shown here is derived from an EMBL/GenBank/DDBJ whole genome shotgun (WGS) entry which is preliminary data.</text>
</comment>
<keyword evidence="4" id="KW-1185">Reference proteome</keyword>
<feature type="signal peptide" evidence="2">
    <location>
        <begin position="1"/>
        <end position="24"/>
    </location>
</feature>
<dbReference type="AlphaFoldDB" id="A0AAV7M1R7"/>
<reference evidence="3" key="1">
    <citation type="journal article" date="2022" name="bioRxiv">
        <title>Sequencing and chromosome-scale assembly of the giantPleurodeles waltlgenome.</title>
        <authorList>
            <person name="Brown T."/>
            <person name="Elewa A."/>
            <person name="Iarovenko S."/>
            <person name="Subramanian E."/>
            <person name="Araus A.J."/>
            <person name="Petzold A."/>
            <person name="Susuki M."/>
            <person name="Suzuki K.-i.T."/>
            <person name="Hayashi T."/>
            <person name="Toyoda A."/>
            <person name="Oliveira C."/>
            <person name="Osipova E."/>
            <person name="Leigh N.D."/>
            <person name="Simon A."/>
            <person name="Yun M.H."/>
        </authorList>
    </citation>
    <scope>NUCLEOTIDE SEQUENCE</scope>
    <source>
        <strain evidence="3">20211129_DDA</strain>
        <tissue evidence="3">Liver</tissue>
    </source>
</reference>
<evidence type="ECO:0000256" key="2">
    <source>
        <dbReference type="SAM" id="SignalP"/>
    </source>
</evidence>
<name>A0AAV7M1R7_PLEWA</name>